<dbReference type="STRING" id="1745343.A0A2J6Q0M7"/>
<name>A0A2J6Q0M7_9HELO</name>
<keyword evidence="3" id="KW-1185">Reference proteome</keyword>
<organism evidence="2 3">
    <name type="scientific">Hyaloscypha hepaticicola</name>
    <dbReference type="NCBI Taxonomy" id="2082293"/>
    <lineage>
        <taxon>Eukaryota</taxon>
        <taxon>Fungi</taxon>
        <taxon>Dikarya</taxon>
        <taxon>Ascomycota</taxon>
        <taxon>Pezizomycotina</taxon>
        <taxon>Leotiomycetes</taxon>
        <taxon>Helotiales</taxon>
        <taxon>Hyaloscyphaceae</taxon>
        <taxon>Hyaloscypha</taxon>
    </lineage>
</organism>
<dbReference type="AlphaFoldDB" id="A0A2J6Q0M7"/>
<reference evidence="2 3" key="1">
    <citation type="submission" date="2016-05" db="EMBL/GenBank/DDBJ databases">
        <title>A degradative enzymes factory behind the ericoid mycorrhizal symbiosis.</title>
        <authorList>
            <consortium name="DOE Joint Genome Institute"/>
            <person name="Martino E."/>
            <person name="Morin E."/>
            <person name="Grelet G."/>
            <person name="Kuo A."/>
            <person name="Kohler A."/>
            <person name="Daghino S."/>
            <person name="Barry K."/>
            <person name="Choi C."/>
            <person name="Cichocki N."/>
            <person name="Clum A."/>
            <person name="Copeland A."/>
            <person name="Hainaut M."/>
            <person name="Haridas S."/>
            <person name="Labutti K."/>
            <person name="Lindquist E."/>
            <person name="Lipzen A."/>
            <person name="Khouja H.-R."/>
            <person name="Murat C."/>
            <person name="Ohm R."/>
            <person name="Olson A."/>
            <person name="Spatafora J."/>
            <person name="Veneault-Fourrey C."/>
            <person name="Henrissat B."/>
            <person name="Grigoriev I."/>
            <person name="Martin F."/>
            <person name="Perotto S."/>
        </authorList>
    </citation>
    <scope>NUCLEOTIDE SEQUENCE [LARGE SCALE GENOMIC DNA]</scope>
    <source>
        <strain evidence="2 3">UAMH 7357</strain>
    </source>
</reference>
<dbReference type="EMBL" id="KZ613487">
    <property type="protein sequence ID" value="PMD19798.1"/>
    <property type="molecule type" value="Genomic_DNA"/>
</dbReference>
<evidence type="ECO:0000256" key="1">
    <source>
        <dbReference type="SAM" id="MobiDB-lite"/>
    </source>
</evidence>
<feature type="region of interest" description="Disordered" evidence="1">
    <location>
        <begin position="55"/>
        <end position="90"/>
    </location>
</feature>
<gene>
    <name evidence="2" type="ORF">NA56DRAFT_750087</name>
</gene>
<evidence type="ECO:0000313" key="2">
    <source>
        <dbReference type="EMBL" id="PMD19798.1"/>
    </source>
</evidence>
<sequence>MEWIAQETPATMPSSLEMLDIQGDNQASAAPSIQHNKSTIRLRIPSPVSRCTQRSICSLPPGNQPSTLGDLASSGYARPLDPGPQTSPASQVLNDLSTTNIGKDLPTFDPKPQCPGAPTAALGLEADKYTYRLGCPRDGFKVQAMLLLAIGLDAYGNQEKALQILVDNEG</sequence>
<evidence type="ECO:0000313" key="3">
    <source>
        <dbReference type="Proteomes" id="UP000235672"/>
    </source>
</evidence>
<accession>A0A2J6Q0M7</accession>
<proteinExistence type="predicted"/>
<protein>
    <submittedName>
        <fullName evidence="2">Uncharacterized protein</fullName>
    </submittedName>
</protein>
<dbReference type="Proteomes" id="UP000235672">
    <property type="component" value="Unassembled WGS sequence"/>
</dbReference>